<protein>
    <submittedName>
        <fullName evidence="1">Uncharacterized protein</fullName>
    </submittedName>
</protein>
<dbReference type="Gene3D" id="3.20.20.80">
    <property type="entry name" value="Glycosidases"/>
    <property type="match status" value="1"/>
</dbReference>
<dbReference type="EMBL" id="DSJL01000011">
    <property type="protein sequence ID" value="HEF66009.1"/>
    <property type="molecule type" value="Genomic_DNA"/>
</dbReference>
<dbReference type="SUPFAM" id="SSF49464">
    <property type="entry name" value="Carboxypeptidase regulatory domain-like"/>
    <property type="match status" value="2"/>
</dbReference>
<dbReference type="InterPro" id="IPR017853">
    <property type="entry name" value="GH"/>
</dbReference>
<sequence>MYPSSRLNRRGQRRKLSWKISLASVLIPLLLVLGTAVYQLWLHDDQLELLVVDRGTGRPIVGATVETPSGVLQTDREGRVRVPRLTEGSLRIVAPDHDAVVVSVNRETRRLRVPLRSNVVQGSVVRNGDGQPIPGATIRAVRDGVTLASAVTDATGHYVLRGVPEGAELVAEHTEYATARVTLGPDQSVADLALRPDVLRGVVRDPQGQPVAAIVATTGIWTRVAEDGTFQLKGVAPGQQVFVKAPGYRATSLIVPENFQVQVTLEPLVVRAIYINALVASKPEALEKRLQLVDRTELNAVVIDLKDSTGHVYYDTQVALAHEIGAVRPILQPRELVSRLKARGIYTIARIVVFEDPILAEARPEWAIRDRTTGQAWRTWNGVAWVNAYRREVWQYNVALAVEAAGFGFDEIQFDYIRFPTDGPLQKADYGVSHTAENRMAAIGSFLQTAYEALLPTPAYLAADIFGLTMWELSDSGIGQNLEVVVEHVDYVCPMLYPSHFWAGSLGFEVPNDHPYEVIRWSLENGFTRVPAAKRKFRAWLQDFSYGPGKPYGQEEVRAQIQAVYDAGLDSWMLWNADSVYQEGALEPAGG</sequence>
<dbReference type="InterPro" id="IPR025275">
    <property type="entry name" value="DUF4015"/>
</dbReference>
<dbReference type="AlphaFoldDB" id="A0A7C1XJQ4"/>
<accession>A0A7C1XJQ4</accession>
<dbReference type="Pfam" id="PF13200">
    <property type="entry name" value="DUF4015"/>
    <property type="match status" value="1"/>
</dbReference>
<gene>
    <name evidence="1" type="ORF">ENP47_10485</name>
</gene>
<reference evidence="1" key="1">
    <citation type="journal article" date="2020" name="mSystems">
        <title>Genome- and Community-Level Interaction Insights into Carbon Utilization and Element Cycling Functions of Hydrothermarchaeota in Hydrothermal Sediment.</title>
        <authorList>
            <person name="Zhou Z."/>
            <person name="Liu Y."/>
            <person name="Xu W."/>
            <person name="Pan J."/>
            <person name="Luo Z.H."/>
            <person name="Li M."/>
        </authorList>
    </citation>
    <scope>NUCLEOTIDE SEQUENCE [LARGE SCALE GENOMIC DNA]</scope>
    <source>
        <strain evidence="1">SpSt-222</strain>
    </source>
</reference>
<dbReference type="SUPFAM" id="SSF51445">
    <property type="entry name" value="(Trans)glycosidases"/>
    <property type="match status" value="1"/>
</dbReference>
<evidence type="ECO:0000313" key="1">
    <source>
        <dbReference type="EMBL" id="HEF66009.1"/>
    </source>
</evidence>
<dbReference type="Gene3D" id="2.60.40.1120">
    <property type="entry name" value="Carboxypeptidase-like, regulatory domain"/>
    <property type="match status" value="1"/>
</dbReference>
<organism evidence="1">
    <name type="scientific">Thermomicrobium roseum</name>
    <dbReference type="NCBI Taxonomy" id="500"/>
    <lineage>
        <taxon>Bacteria</taxon>
        <taxon>Pseudomonadati</taxon>
        <taxon>Thermomicrobiota</taxon>
        <taxon>Thermomicrobia</taxon>
        <taxon>Thermomicrobiales</taxon>
        <taxon>Thermomicrobiaceae</taxon>
        <taxon>Thermomicrobium</taxon>
    </lineage>
</organism>
<name>A0A7C1XJQ4_THERO</name>
<dbReference type="InterPro" id="IPR008969">
    <property type="entry name" value="CarboxyPept-like_regulatory"/>
</dbReference>
<dbReference type="Pfam" id="PF13620">
    <property type="entry name" value="CarboxypepD_reg"/>
    <property type="match status" value="1"/>
</dbReference>
<comment type="caution">
    <text evidence="1">The sequence shown here is derived from an EMBL/GenBank/DDBJ whole genome shotgun (WGS) entry which is preliminary data.</text>
</comment>
<proteinExistence type="predicted"/>